<protein>
    <submittedName>
        <fullName evidence="1">Uncharacterized protein</fullName>
    </submittedName>
</protein>
<organism evidence="1 2">
    <name type="scientific">Solanum commersonii</name>
    <name type="common">Commerson's wild potato</name>
    <name type="synonym">Commerson's nightshade</name>
    <dbReference type="NCBI Taxonomy" id="4109"/>
    <lineage>
        <taxon>Eukaryota</taxon>
        <taxon>Viridiplantae</taxon>
        <taxon>Streptophyta</taxon>
        <taxon>Embryophyta</taxon>
        <taxon>Tracheophyta</taxon>
        <taxon>Spermatophyta</taxon>
        <taxon>Magnoliopsida</taxon>
        <taxon>eudicotyledons</taxon>
        <taxon>Gunneridae</taxon>
        <taxon>Pentapetalae</taxon>
        <taxon>asterids</taxon>
        <taxon>lamiids</taxon>
        <taxon>Solanales</taxon>
        <taxon>Solanaceae</taxon>
        <taxon>Solanoideae</taxon>
        <taxon>Solaneae</taxon>
        <taxon>Solanum</taxon>
    </lineage>
</organism>
<dbReference type="AlphaFoldDB" id="A0A9J5Z7X6"/>
<accession>A0A9J5Z7X6</accession>
<dbReference type="PANTHER" id="PTHR36264:SF2">
    <property type="entry name" value="TF-B3 DOMAIN-CONTAINING PROTEIN"/>
    <property type="match status" value="1"/>
</dbReference>
<dbReference type="OrthoDB" id="911161at2759"/>
<keyword evidence="2" id="KW-1185">Reference proteome</keyword>
<name>A0A9J5Z7X6_SOLCO</name>
<dbReference type="PANTHER" id="PTHR36264">
    <property type="entry name" value="SET DOMAIN-CONTAINING PROTEIN"/>
    <property type="match status" value="1"/>
</dbReference>
<evidence type="ECO:0000313" key="1">
    <source>
        <dbReference type="EMBL" id="KAG5607078.1"/>
    </source>
</evidence>
<proteinExistence type="predicted"/>
<dbReference type="EMBL" id="JACXVP010000005">
    <property type="protein sequence ID" value="KAG5607078.1"/>
    <property type="molecule type" value="Genomic_DNA"/>
</dbReference>
<dbReference type="Proteomes" id="UP000824120">
    <property type="component" value="Chromosome 5"/>
</dbReference>
<gene>
    <name evidence="1" type="ORF">H5410_028570</name>
</gene>
<comment type="caution">
    <text evidence="1">The sequence shown here is derived from an EMBL/GenBank/DDBJ whole genome shotgun (WGS) entry which is preliminary data.</text>
</comment>
<reference evidence="1 2" key="1">
    <citation type="submission" date="2020-09" db="EMBL/GenBank/DDBJ databases">
        <title>De no assembly of potato wild relative species, Solanum commersonii.</title>
        <authorList>
            <person name="Cho K."/>
        </authorList>
    </citation>
    <scope>NUCLEOTIDE SEQUENCE [LARGE SCALE GENOMIC DNA]</scope>
    <source>
        <strain evidence="1">LZ3.2</strain>
        <tissue evidence="1">Leaf</tissue>
    </source>
</reference>
<sequence>MYDLKALLNLKKTFFYNFFPSKAEDEACKLNNTPLVVTQELIETRDIYPQKSIWKTHGRSS</sequence>
<evidence type="ECO:0000313" key="2">
    <source>
        <dbReference type="Proteomes" id="UP000824120"/>
    </source>
</evidence>